<evidence type="ECO:0000256" key="2">
    <source>
        <dbReference type="ARBA" id="ARBA00022692"/>
    </source>
</evidence>
<dbReference type="InterPro" id="IPR053009">
    <property type="entry name" value="Xanthocillin_Biosynth-Assoc"/>
</dbReference>
<protein>
    <recommendedName>
        <fullName evidence="6">TMEM205-like domain-containing protein</fullName>
    </recommendedName>
</protein>
<keyword evidence="2 5" id="KW-0812">Transmembrane</keyword>
<feature type="transmembrane region" description="Helical" evidence="5">
    <location>
        <begin position="55"/>
        <end position="77"/>
    </location>
</feature>
<reference evidence="7" key="1">
    <citation type="submission" date="2023-08" db="EMBL/GenBank/DDBJ databases">
        <authorList>
            <person name="Audoor S."/>
            <person name="Bilcke G."/>
        </authorList>
    </citation>
    <scope>NUCLEOTIDE SEQUENCE</scope>
</reference>
<proteinExistence type="predicted"/>
<comment type="subcellular location">
    <subcellularLocation>
        <location evidence="1">Membrane</location>
    </subcellularLocation>
</comment>
<dbReference type="Proteomes" id="UP001295423">
    <property type="component" value="Unassembled WGS sequence"/>
</dbReference>
<organism evidence="7 8">
    <name type="scientific">Cylindrotheca closterium</name>
    <dbReference type="NCBI Taxonomy" id="2856"/>
    <lineage>
        <taxon>Eukaryota</taxon>
        <taxon>Sar</taxon>
        <taxon>Stramenopiles</taxon>
        <taxon>Ochrophyta</taxon>
        <taxon>Bacillariophyta</taxon>
        <taxon>Bacillariophyceae</taxon>
        <taxon>Bacillariophycidae</taxon>
        <taxon>Bacillariales</taxon>
        <taxon>Bacillariaceae</taxon>
        <taxon>Cylindrotheca</taxon>
    </lineage>
</organism>
<accession>A0AAD2CEP3</accession>
<dbReference type="PANTHER" id="PTHR23241:SF102">
    <property type="entry name" value="LD23009P"/>
    <property type="match status" value="1"/>
</dbReference>
<evidence type="ECO:0000313" key="8">
    <source>
        <dbReference type="Proteomes" id="UP001295423"/>
    </source>
</evidence>
<evidence type="ECO:0000256" key="5">
    <source>
        <dbReference type="SAM" id="Phobius"/>
    </source>
</evidence>
<dbReference type="AlphaFoldDB" id="A0AAD2CEP3"/>
<evidence type="ECO:0000256" key="4">
    <source>
        <dbReference type="ARBA" id="ARBA00023136"/>
    </source>
</evidence>
<evidence type="ECO:0000256" key="1">
    <source>
        <dbReference type="ARBA" id="ARBA00004370"/>
    </source>
</evidence>
<gene>
    <name evidence="7" type="ORF">CYCCA115_LOCUS2791</name>
</gene>
<evidence type="ECO:0000256" key="3">
    <source>
        <dbReference type="ARBA" id="ARBA00022989"/>
    </source>
</evidence>
<dbReference type="EMBL" id="CAKOGP040000224">
    <property type="protein sequence ID" value="CAJ1932348.1"/>
    <property type="molecule type" value="Genomic_DNA"/>
</dbReference>
<feature type="domain" description="TMEM205-like" evidence="6">
    <location>
        <begin position="53"/>
        <end position="145"/>
    </location>
</feature>
<sequence length="218" mass="23725">MSDVSSTAPTMNKQLVRAAVLVAILAGSVASTKTYDLGGGGDYQHELTLLHMLAFSSWFGCSVWVSFVAGLVMFKNLPRHTFGRLQAKLFPAYFLFSAIMIGIAMVTSSALGWGLQSLGCIMATILVNLVYFEPETTRVMFERHKVERRLGTGHEVGILKPKDPEKANDPELKKLSKQFGMLHGFSTLFNLGALGVGCYWINFCTQQMVAVASSSSSG</sequence>
<name>A0AAD2CEP3_9STRA</name>
<keyword evidence="3 5" id="KW-1133">Transmembrane helix</keyword>
<dbReference type="PANTHER" id="PTHR23241">
    <property type="entry name" value="LATE EMBRYOGENESIS ABUNDANT PLANTS LEA-RELATED"/>
    <property type="match status" value="1"/>
</dbReference>
<dbReference type="Pfam" id="PF13664">
    <property type="entry name" value="DUF4149"/>
    <property type="match status" value="1"/>
</dbReference>
<comment type="caution">
    <text evidence="7">The sequence shown here is derived from an EMBL/GenBank/DDBJ whole genome shotgun (WGS) entry which is preliminary data.</text>
</comment>
<keyword evidence="8" id="KW-1185">Reference proteome</keyword>
<keyword evidence="4 5" id="KW-0472">Membrane</keyword>
<feature type="transmembrane region" description="Helical" evidence="5">
    <location>
        <begin position="89"/>
        <end position="107"/>
    </location>
</feature>
<evidence type="ECO:0000259" key="6">
    <source>
        <dbReference type="Pfam" id="PF13664"/>
    </source>
</evidence>
<dbReference type="InterPro" id="IPR025423">
    <property type="entry name" value="TMEM205-like"/>
</dbReference>
<dbReference type="GO" id="GO:0016020">
    <property type="term" value="C:membrane"/>
    <property type="evidence" value="ECO:0007669"/>
    <property type="project" value="UniProtKB-SubCell"/>
</dbReference>
<feature type="transmembrane region" description="Helical" evidence="5">
    <location>
        <begin position="182"/>
        <end position="202"/>
    </location>
</feature>
<feature type="transmembrane region" description="Helical" evidence="5">
    <location>
        <begin position="113"/>
        <end position="132"/>
    </location>
</feature>
<evidence type="ECO:0000313" key="7">
    <source>
        <dbReference type="EMBL" id="CAJ1932348.1"/>
    </source>
</evidence>